<dbReference type="PROSITE" id="PS50994">
    <property type="entry name" value="INTEGRASE"/>
    <property type="match status" value="1"/>
</dbReference>
<protein>
    <submittedName>
        <fullName evidence="2">IS3 family transposase</fullName>
    </submittedName>
</protein>
<dbReference type="PANTHER" id="PTHR46889:SF5">
    <property type="entry name" value="INTEGRASE PROTEIN"/>
    <property type="match status" value="1"/>
</dbReference>
<dbReference type="InterPro" id="IPR048020">
    <property type="entry name" value="Transpos_IS3"/>
</dbReference>
<proteinExistence type="predicted"/>
<keyword evidence="3" id="KW-1185">Reference proteome</keyword>
<organism evidence="2 3">
    <name type="scientific">Thorsellia kenyensis</name>
    <dbReference type="NCBI Taxonomy" id="1549888"/>
    <lineage>
        <taxon>Bacteria</taxon>
        <taxon>Pseudomonadati</taxon>
        <taxon>Pseudomonadota</taxon>
        <taxon>Gammaproteobacteria</taxon>
        <taxon>Enterobacterales</taxon>
        <taxon>Thorselliaceae</taxon>
        <taxon>Thorsellia</taxon>
    </lineage>
</organism>
<dbReference type="NCBIfam" id="NF033516">
    <property type="entry name" value="transpos_IS3"/>
    <property type="match status" value="1"/>
</dbReference>
<evidence type="ECO:0000259" key="1">
    <source>
        <dbReference type="PROSITE" id="PS50994"/>
    </source>
</evidence>
<evidence type="ECO:0000313" key="2">
    <source>
        <dbReference type="EMBL" id="MFC0178525.1"/>
    </source>
</evidence>
<dbReference type="PANTHER" id="PTHR46889">
    <property type="entry name" value="TRANSPOSASE INSF FOR INSERTION SEQUENCE IS3B-RELATED"/>
    <property type="match status" value="1"/>
</dbReference>
<dbReference type="InterPro" id="IPR050900">
    <property type="entry name" value="Transposase_IS3/IS150/IS904"/>
</dbReference>
<dbReference type="InterPro" id="IPR012337">
    <property type="entry name" value="RNaseH-like_sf"/>
</dbReference>
<dbReference type="Proteomes" id="UP001589758">
    <property type="component" value="Unassembled WGS sequence"/>
</dbReference>
<dbReference type="Pfam" id="PF00665">
    <property type="entry name" value="rve"/>
    <property type="match status" value="1"/>
</dbReference>
<name>A0ABV6C8U8_9GAMM</name>
<comment type="caution">
    <text evidence="2">The sequence shown here is derived from an EMBL/GenBank/DDBJ whole genome shotgun (WGS) entry which is preliminary data.</text>
</comment>
<dbReference type="Gene3D" id="3.30.420.10">
    <property type="entry name" value="Ribonuclease H-like superfamily/Ribonuclease H"/>
    <property type="match status" value="1"/>
</dbReference>
<dbReference type="InterPro" id="IPR001584">
    <property type="entry name" value="Integrase_cat-core"/>
</dbReference>
<feature type="domain" description="Integrase catalytic" evidence="1">
    <location>
        <begin position="155"/>
        <end position="329"/>
    </location>
</feature>
<dbReference type="EMBL" id="JBHLXE010000002">
    <property type="protein sequence ID" value="MFC0178525.1"/>
    <property type="molecule type" value="Genomic_DNA"/>
</dbReference>
<dbReference type="InterPro" id="IPR036397">
    <property type="entry name" value="RNaseH_sf"/>
</dbReference>
<reference evidence="2 3" key="1">
    <citation type="submission" date="2024-09" db="EMBL/GenBank/DDBJ databases">
        <authorList>
            <person name="Sun Q."/>
            <person name="Mori K."/>
        </authorList>
    </citation>
    <scope>NUCLEOTIDE SEQUENCE [LARGE SCALE GENOMIC DNA]</scope>
    <source>
        <strain evidence="2 3">CCM 8545</strain>
    </source>
</reference>
<dbReference type="SUPFAM" id="SSF53098">
    <property type="entry name" value="Ribonuclease H-like"/>
    <property type="match status" value="1"/>
</dbReference>
<sequence length="380" mass="44316">MSRKCCVIGAFKKVQCVDFGRVQFTETSTRIKLLELITEAVSNGARPFRCCEVIGLSYATYLRWKKNKDLRLNVDKRLKEHRTYFEPKNKLSEFEYHILNHYLNCEEYKHLSPIQIVPKLMDDKGIYIASESTFYRFMRLTGQNTHRGSTKKPRASNKPNELVATASNQVYCWDITYLNSNVKGQYFYLYMYIDIFDKYITGWQVFDSESAENASLLIQDIYEKENIQPNQLVIHSDNGSPMKGQSMKAMLEALGVSSSHSRPRVSNDNPISESLFKTLKYNALLPLKPFDTIQEAREWVYQFVQWYNHVHLHSSNQFITPADKRAGKDVAKLQKRQEVMNRKKESHPNRWAKGHIRDWSPITKVTLNEMPEKEKTNGVA</sequence>
<dbReference type="RefSeq" id="WP_385875295.1">
    <property type="nucleotide sequence ID" value="NZ_JBHLXE010000002.1"/>
</dbReference>
<gene>
    <name evidence="2" type="ORF">ACFFIT_00130</name>
</gene>
<accession>A0ABV6C8U8</accession>
<evidence type="ECO:0000313" key="3">
    <source>
        <dbReference type="Proteomes" id="UP001589758"/>
    </source>
</evidence>